<proteinExistence type="predicted"/>
<dbReference type="GO" id="GO:0047464">
    <property type="term" value="F:heparosan-N-sulfate-glucuronate 5-epimerase activity"/>
    <property type="evidence" value="ECO:0007669"/>
    <property type="project" value="InterPro"/>
</dbReference>
<protein>
    <recommendedName>
        <fullName evidence="1">D-glucuronyl C5-epimerase C-terminal domain-containing protein</fullName>
    </recommendedName>
</protein>
<dbReference type="InterPro" id="IPR008928">
    <property type="entry name" value="6-hairpin_glycosidase_sf"/>
</dbReference>
<dbReference type="STRING" id="926571.NVIE_016110"/>
<dbReference type="EMBL" id="CP007536">
    <property type="protein sequence ID" value="AIC15863.1"/>
    <property type="molecule type" value="Genomic_DNA"/>
</dbReference>
<dbReference type="SUPFAM" id="SSF48208">
    <property type="entry name" value="Six-hairpin glycosidases"/>
    <property type="match status" value="1"/>
</dbReference>
<dbReference type="Proteomes" id="UP000027093">
    <property type="component" value="Chromosome"/>
</dbReference>
<dbReference type="KEGG" id="nvn:NVIE_016110"/>
<dbReference type="InterPro" id="IPR010598">
    <property type="entry name" value="C5-epim_C"/>
</dbReference>
<sequence length="278" mass="31373">MSLSLACLQRSAAMAAPERRISAGRPVPDENGVMMYDYGGSIGVVYNPKVVTAYGLQYHDSYRRTGDPQARRNLINTANWLLEHAKEKGDGKCSLWEYGFKWGWYGGVEPPYTSALAQAEGVNVLLLAHEITGRDRYLAEARRAFGAFLVDYDDGGVASDEGRDSIFLQLLAKPGFQKTYVLNGHTNSLIYVWKYHQYTRDYRALIVFGKGVNWLTVDGNLQKYYTGDWSYYDQMGNRAKDNYHQGHIAQLGKLYEITGEPVLKEYCDKFAACVRQGP</sequence>
<evidence type="ECO:0000313" key="2">
    <source>
        <dbReference type="EMBL" id="AIC15863.1"/>
    </source>
</evidence>
<gene>
    <name evidence="2" type="ORF">NVIE_016110</name>
</gene>
<reference evidence="2 3" key="1">
    <citation type="journal article" date="2014" name="Int. J. Syst. Evol. Microbiol.">
        <title>Nitrososphaera viennensis gen. nov., sp. nov., an aerobic and mesophilic, ammonia-oxidizing archaeon from soil and a member of the archaeal phylum Thaumarchaeota.</title>
        <authorList>
            <person name="Stieglmeier M."/>
            <person name="Klingl A."/>
            <person name="Alves R.J."/>
            <person name="Rittmann S.K."/>
            <person name="Melcher M."/>
            <person name="Leisch N."/>
            <person name="Schleper C."/>
        </authorList>
    </citation>
    <scope>NUCLEOTIDE SEQUENCE [LARGE SCALE GENOMIC DNA]</scope>
    <source>
        <strain evidence="2">EN76</strain>
    </source>
</reference>
<dbReference type="HOGENOM" id="CLU_057836_0_0_2"/>
<dbReference type="PANTHER" id="PTHR13174">
    <property type="entry name" value="D-GLUCURONYL C5-EPIMERASE"/>
    <property type="match status" value="1"/>
</dbReference>
<dbReference type="PANTHER" id="PTHR13174:SF3">
    <property type="entry name" value="D-GLUCURONYL C5-EPIMERASE"/>
    <property type="match status" value="1"/>
</dbReference>
<dbReference type="Pfam" id="PF06662">
    <property type="entry name" value="C5-epim_C"/>
    <property type="match status" value="1"/>
</dbReference>
<dbReference type="GO" id="GO:0015012">
    <property type="term" value="P:heparan sulfate proteoglycan biosynthetic process"/>
    <property type="evidence" value="ECO:0007669"/>
    <property type="project" value="InterPro"/>
</dbReference>
<feature type="domain" description="D-glucuronyl C5-epimerase C-terminal" evidence="1">
    <location>
        <begin position="92"/>
        <end position="270"/>
    </location>
</feature>
<keyword evidence="3" id="KW-1185">Reference proteome</keyword>
<organism evidence="2 3">
    <name type="scientific">Nitrososphaera viennensis EN76</name>
    <dbReference type="NCBI Taxonomy" id="926571"/>
    <lineage>
        <taxon>Archaea</taxon>
        <taxon>Nitrososphaerota</taxon>
        <taxon>Nitrososphaeria</taxon>
        <taxon>Nitrososphaerales</taxon>
        <taxon>Nitrososphaeraceae</taxon>
        <taxon>Nitrososphaera</taxon>
    </lineage>
</organism>
<accession>A0A060HK25</accession>
<evidence type="ECO:0000259" key="1">
    <source>
        <dbReference type="Pfam" id="PF06662"/>
    </source>
</evidence>
<dbReference type="InterPro" id="IPR039721">
    <property type="entry name" value="C5-epimerase"/>
</dbReference>
<dbReference type="AlphaFoldDB" id="A0A060HK25"/>
<dbReference type="GO" id="GO:0005975">
    <property type="term" value="P:carbohydrate metabolic process"/>
    <property type="evidence" value="ECO:0007669"/>
    <property type="project" value="InterPro"/>
</dbReference>
<evidence type="ECO:0000313" key="3">
    <source>
        <dbReference type="Proteomes" id="UP000027093"/>
    </source>
</evidence>
<name>A0A060HK25_9ARCH</name>